<gene>
    <name evidence="2" type="ORF">DQL93_06290</name>
    <name evidence="3" type="ORF">LOB85_05920</name>
</gene>
<protein>
    <submittedName>
        <fullName evidence="2">Uncharacterized protein</fullName>
    </submittedName>
</protein>
<feature type="transmembrane region" description="Helical" evidence="1">
    <location>
        <begin position="37"/>
        <end position="56"/>
    </location>
</feature>
<feature type="transmembrane region" description="Helical" evidence="1">
    <location>
        <begin position="12"/>
        <end position="31"/>
    </location>
</feature>
<accession>A0A061C5C0</accession>
<dbReference type="AlphaFoldDB" id="A0A061C5C0"/>
<dbReference type="Proteomes" id="UP001200334">
    <property type="component" value="Unassembled WGS sequence"/>
</dbReference>
<name>A0A061C5C0_LACDL</name>
<sequence>MKKHLIFLGDLGVIYYSWLLLVLFLTVIFCLEGNQFINLPTVITGIIFLLLLVFTWKKSYISFDGQTRLRLPYRKEFVLEEKPELVTSWRGFEVYRVRVSRHQSTDYLVFKRKRDKNG</sequence>
<proteinExistence type="predicted"/>
<keyword evidence="1" id="KW-0812">Transmembrane</keyword>
<dbReference type="RefSeq" id="WP_016396671.1">
    <property type="nucleotide sequence ID" value="NZ_CP046131.1"/>
</dbReference>
<evidence type="ECO:0000313" key="2">
    <source>
        <dbReference type="EMBL" id="AZA16174.1"/>
    </source>
</evidence>
<reference evidence="3 4" key="2">
    <citation type="submission" date="2021-12" db="EMBL/GenBank/DDBJ databases">
        <title>Antimicrobial susceptibility of Lactobacillus delbrueckii subsp. lactis obtained from milk products and other habitats.</title>
        <authorList>
            <person name="Shani N."/>
        </authorList>
    </citation>
    <scope>NUCLEOTIDE SEQUENCE [LARGE SCALE GENOMIC DNA]</scope>
    <source>
        <strain evidence="3 4">FAM 21755</strain>
    </source>
</reference>
<keyword evidence="1" id="KW-1133">Transmembrane helix</keyword>
<dbReference type="EMBL" id="CP031023">
    <property type="protein sequence ID" value="AZA16174.1"/>
    <property type="molecule type" value="Genomic_DNA"/>
</dbReference>
<evidence type="ECO:0000313" key="3">
    <source>
        <dbReference type="EMBL" id="MCD5563649.1"/>
    </source>
</evidence>
<evidence type="ECO:0000256" key="1">
    <source>
        <dbReference type="SAM" id="Phobius"/>
    </source>
</evidence>
<dbReference type="EMBL" id="JAJNUY010000022">
    <property type="protein sequence ID" value="MCD5563649.1"/>
    <property type="molecule type" value="Genomic_DNA"/>
</dbReference>
<reference evidence="2" key="1">
    <citation type="submission" date="2018-07" db="EMBL/GenBank/DDBJ databases">
        <authorList>
            <person name="Somerville V."/>
        </authorList>
    </citation>
    <scope>NUCLEOTIDE SEQUENCE</scope>
    <source>
        <strain evidence="2">NWC_2_2</strain>
    </source>
</reference>
<organism evidence="2">
    <name type="scientific">Lactobacillus delbrueckii subsp. lactis</name>
    <dbReference type="NCBI Taxonomy" id="29397"/>
    <lineage>
        <taxon>Bacteria</taxon>
        <taxon>Bacillati</taxon>
        <taxon>Bacillota</taxon>
        <taxon>Bacilli</taxon>
        <taxon>Lactobacillales</taxon>
        <taxon>Lactobacillaceae</taxon>
        <taxon>Lactobacillus</taxon>
    </lineage>
</organism>
<evidence type="ECO:0000313" key="4">
    <source>
        <dbReference type="Proteomes" id="UP001200334"/>
    </source>
</evidence>
<keyword evidence="1" id="KW-0472">Membrane</keyword>